<evidence type="ECO:0008006" key="3">
    <source>
        <dbReference type="Google" id="ProtNLM"/>
    </source>
</evidence>
<dbReference type="OrthoDB" id="59763at2157"/>
<evidence type="ECO:0000313" key="2">
    <source>
        <dbReference type="Proteomes" id="UP000250179"/>
    </source>
</evidence>
<protein>
    <recommendedName>
        <fullName evidence="3">DUF432 domain-containing protein</fullName>
    </recommendedName>
</protein>
<dbReference type="AlphaFoldDB" id="A0A2Z2MC27"/>
<organism evidence="1 2">
    <name type="scientific">Thermococcus profundus</name>
    <dbReference type="NCBI Taxonomy" id="49899"/>
    <lineage>
        <taxon>Archaea</taxon>
        <taxon>Methanobacteriati</taxon>
        <taxon>Methanobacteriota</taxon>
        <taxon>Thermococci</taxon>
        <taxon>Thermococcales</taxon>
        <taxon>Thermococcaceae</taxon>
        <taxon>Thermococcus</taxon>
    </lineage>
</organism>
<sequence>MFGEHELRTKFIKIGSTKIHLLEASPGLVRYRRENVEKLIKTRDGEKLKVLPAPAVGYGVRLLMVKLREPIVIPPKDSLSGFIDVPMEVEVKVGGTTIDRFHVSREKYALYGTIEAGAIARYHVGNFGIDEPDSIGVLRVVISNPSAEWKTLEKLVMPIWNSTMYYSPERAYYPLTVVTLKNHIPEVNNTGKAPKEGLIPVGPGDALPNFLMRW</sequence>
<reference evidence="1 2" key="1">
    <citation type="submission" date="2016-03" db="EMBL/GenBank/DDBJ databases">
        <title>Complete genome sequence of Thermococcus profundus strain DT5432.</title>
        <authorList>
            <person name="Oger P.M."/>
        </authorList>
    </citation>
    <scope>NUCLEOTIDE SEQUENCE [LARGE SCALE GENOMIC DNA]</scope>
    <source>
        <strain evidence="1 2">DT 5432</strain>
    </source>
</reference>
<gene>
    <name evidence="1" type="ORF">A3L09_07100</name>
</gene>
<dbReference type="RefSeq" id="WP_088858295.1">
    <property type="nucleotide sequence ID" value="NZ_CP014862.1"/>
</dbReference>
<name>A0A2Z2MC27_THEPR</name>
<dbReference type="InterPro" id="IPR007366">
    <property type="entry name" value="DUF432"/>
</dbReference>
<evidence type="ECO:0000313" key="1">
    <source>
        <dbReference type="EMBL" id="ASJ03039.1"/>
    </source>
</evidence>
<keyword evidence="2" id="KW-1185">Reference proteome</keyword>
<dbReference type="EMBL" id="CP014862">
    <property type="protein sequence ID" value="ASJ03039.1"/>
    <property type="molecule type" value="Genomic_DNA"/>
</dbReference>
<proteinExistence type="predicted"/>
<dbReference type="GeneID" id="33320168"/>
<dbReference type="KEGG" id="tprf:A3L09_07100"/>
<dbReference type="Pfam" id="PF04254">
    <property type="entry name" value="DUF432"/>
    <property type="match status" value="1"/>
</dbReference>
<dbReference type="PIRSF" id="PIRSF019202">
    <property type="entry name" value="UCP019202"/>
    <property type="match status" value="1"/>
</dbReference>
<accession>A0A2Z2MC27</accession>
<dbReference type="Proteomes" id="UP000250179">
    <property type="component" value="Chromosome"/>
</dbReference>